<dbReference type="InterPro" id="IPR036390">
    <property type="entry name" value="WH_DNA-bd_sf"/>
</dbReference>
<accession>A0ABX3A225</accession>
<organism evidence="6 7">
    <name type="scientific">Piscirickettsia litoralis</name>
    <dbReference type="NCBI Taxonomy" id="1891921"/>
    <lineage>
        <taxon>Bacteria</taxon>
        <taxon>Pseudomonadati</taxon>
        <taxon>Pseudomonadota</taxon>
        <taxon>Gammaproteobacteria</taxon>
        <taxon>Thiotrichales</taxon>
        <taxon>Piscirickettsiaceae</taxon>
        <taxon>Piscirickettsia</taxon>
    </lineage>
</organism>
<dbReference type="EMBL" id="MDTU01000001">
    <property type="protein sequence ID" value="ODN42498.1"/>
    <property type="molecule type" value="Genomic_DNA"/>
</dbReference>
<gene>
    <name evidence="6" type="ORF">BGC07_05605</name>
</gene>
<evidence type="ECO:0000313" key="6">
    <source>
        <dbReference type="EMBL" id="ODN42498.1"/>
    </source>
</evidence>
<dbReference type="Pfam" id="PF08100">
    <property type="entry name" value="Dimerisation"/>
    <property type="match status" value="1"/>
</dbReference>
<evidence type="ECO:0000313" key="7">
    <source>
        <dbReference type="Proteomes" id="UP000094329"/>
    </source>
</evidence>
<dbReference type="InterPro" id="IPR029063">
    <property type="entry name" value="SAM-dependent_MTases_sf"/>
</dbReference>
<evidence type="ECO:0000256" key="2">
    <source>
        <dbReference type="ARBA" id="ARBA00022679"/>
    </source>
</evidence>
<dbReference type="SUPFAM" id="SSF53335">
    <property type="entry name" value="S-adenosyl-L-methionine-dependent methyltransferases"/>
    <property type="match status" value="1"/>
</dbReference>
<evidence type="ECO:0000259" key="5">
    <source>
        <dbReference type="Pfam" id="PF08100"/>
    </source>
</evidence>
<proteinExistence type="predicted"/>
<keyword evidence="1" id="KW-0489">Methyltransferase</keyword>
<comment type="caution">
    <text evidence="6">The sequence shown here is derived from an EMBL/GenBank/DDBJ whole genome shotgun (WGS) entry which is preliminary data.</text>
</comment>
<evidence type="ECO:0000256" key="3">
    <source>
        <dbReference type="ARBA" id="ARBA00022691"/>
    </source>
</evidence>
<dbReference type="PANTHER" id="PTHR43712:SF2">
    <property type="entry name" value="O-METHYLTRANSFERASE CICE"/>
    <property type="match status" value="1"/>
</dbReference>
<feature type="domain" description="O-methyltransferase C-terminal" evidence="4">
    <location>
        <begin position="119"/>
        <end position="322"/>
    </location>
</feature>
<dbReference type="PROSITE" id="PS51683">
    <property type="entry name" value="SAM_OMT_II"/>
    <property type="match status" value="1"/>
</dbReference>
<dbReference type="InterPro" id="IPR016461">
    <property type="entry name" value="COMT-like"/>
</dbReference>
<protein>
    <recommendedName>
        <fullName evidence="8">O-methyltransferase domain-containing protein</fullName>
    </recommendedName>
</protein>
<sequence length="347" mass="38499">MNKENFMGNNNPKEQMIDFTLVSLAGQLVGVAAKLGIADMLKDQPLNINELASKVEADTQSLYRLMRPLVALGVFGESSDHKYELTPMSQFLLSDHKDSLRYISMLNAGHMGWKPQGALFDSVKSGKTAFDTIFQSGLYTHLHDNPDDEALFGKAMDNLTNIDLNNIINNFNPSDVNTLVDIGSGEGGLIGGILEKNINIKGILADREEVLAVAKEKLTNRGLSERCQFIPTDFFKSVPSGGDVYLMRKVLHNWDDDKAVKILSNCRLQMHNKAKLLVIDVVVPTDDSGIREKLRDVEMMIYLSGKQRTEKDFKDLFDKAGFDMTDIVSTTGALSSIIEGRPRVTHS</sequence>
<dbReference type="PIRSF" id="PIRSF005739">
    <property type="entry name" value="O-mtase"/>
    <property type="match status" value="1"/>
</dbReference>
<evidence type="ECO:0000256" key="1">
    <source>
        <dbReference type="ARBA" id="ARBA00022603"/>
    </source>
</evidence>
<reference evidence="6 7" key="1">
    <citation type="submission" date="2016-08" db="EMBL/GenBank/DDBJ databases">
        <title>Draft genome sequence of Candidatus Piscirickettsia litoralis, from seawater.</title>
        <authorList>
            <person name="Wan X."/>
            <person name="Lee A.J."/>
            <person name="Hou S."/>
            <person name="Donachie S.P."/>
        </authorList>
    </citation>
    <scope>NUCLEOTIDE SEQUENCE [LARGE SCALE GENOMIC DNA]</scope>
    <source>
        <strain evidence="6 7">Y2</strain>
    </source>
</reference>
<dbReference type="SUPFAM" id="SSF46785">
    <property type="entry name" value="Winged helix' DNA-binding domain"/>
    <property type="match status" value="1"/>
</dbReference>
<keyword evidence="7" id="KW-1185">Reference proteome</keyword>
<name>A0ABX3A225_9GAMM</name>
<dbReference type="InterPro" id="IPR001077">
    <property type="entry name" value="COMT_C"/>
</dbReference>
<dbReference type="Proteomes" id="UP000094329">
    <property type="component" value="Unassembled WGS sequence"/>
</dbReference>
<dbReference type="InterPro" id="IPR012967">
    <property type="entry name" value="COMT_dimerisation"/>
</dbReference>
<dbReference type="Gene3D" id="1.10.287.1350">
    <property type="match status" value="1"/>
</dbReference>
<evidence type="ECO:0000259" key="4">
    <source>
        <dbReference type="Pfam" id="PF00891"/>
    </source>
</evidence>
<dbReference type="InterPro" id="IPR036388">
    <property type="entry name" value="WH-like_DNA-bd_sf"/>
</dbReference>
<dbReference type="PANTHER" id="PTHR43712">
    <property type="entry name" value="PUTATIVE (AFU_ORTHOLOGUE AFUA_4G14580)-RELATED"/>
    <property type="match status" value="1"/>
</dbReference>
<evidence type="ECO:0008006" key="8">
    <source>
        <dbReference type="Google" id="ProtNLM"/>
    </source>
</evidence>
<keyword evidence="2" id="KW-0808">Transferase</keyword>
<dbReference type="Gene3D" id="3.40.50.150">
    <property type="entry name" value="Vaccinia Virus protein VP39"/>
    <property type="match status" value="1"/>
</dbReference>
<feature type="domain" description="O-methyltransferase dimerisation" evidence="5">
    <location>
        <begin position="26"/>
        <end position="94"/>
    </location>
</feature>
<dbReference type="Pfam" id="PF00891">
    <property type="entry name" value="Methyltransf_2"/>
    <property type="match status" value="1"/>
</dbReference>
<dbReference type="RefSeq" id="WP_069312295.1">
    <property type="nucleotide sequence ID" value="NZ_MDTU01000001.1"/>
</dbReference>
<dbReference type="Gene3D" id="1.10.10.10">
    <property type="entry name" value="Winged helix-like DNA-binding domain superfamily/Winged helix DNA-binding domain"/>
    <property type="match status" value="1"/>
</dbReference>
<keyword evidence="3" id="KW-0949">S-adenosyl-L-methionine</keyword>